<reference evidence="2" key="1">
    <citation type="submission" date="2024-07" db="EMBL/GenBank/DDBJ databases">
        <title>Two chromosome-level genome assemblies of Korean endemic species Abeliophyllum distichum and Forsythia ovata (Oleaceae).</title>
        <authorList>
            <person name="Jang H."/>
        </authorList>
    </citation>
    <scope>NUCLEOTIDE SEQUENCE [LARGE SCALE GENOMIC DNA]</scope>
</reference>
<name>A0ABD1REV1_9LAMI</name>
<dbReference type="AlphaFoldDB" id="A0ABD1REV1"/>
<protein>
    <submittedName>
        <fullName evidence="1">Reverse transcriptase</fullName>
    </submittedName>
</protein>
<evidence type="ECO:0000313" key="2">
    <source>
        <dbReference type="Proteomes" id="UP001604336"/>
    </source>
</evidence>
<dbReference type="EMBL" id="JBFOLK010000009">
    <property type="protein sequence ID" value="KAL2486949.1"/>
    <property type="molecule type" value="Genomic_DNA"/>
</dbReference>
<proteinExistence type="predicted"/>
<gene>
    <name evidence="1" type="ORF">Adt_31705</name>
</gene>
<sequence length="179" mass="20474">MLVDNKSSINVIETPLTPFLKPIYRFMSDGFTLKGVVRLDITIGEEPLAVRTFIEFFVVVRSLKLSTDENIATVKENQPEKNIKIEEAISSEDINPRVTGVEPQKLLVKELESFLVDPYEPTKTPQIGKDLPEELNETLKKFICRNLDAFAWKHEDMVGIDLVVSCRRLNMDPNFPSHR</sequence>
<keyword evidence="2" id="KW-1185">Reference proteome</keyword>
<keyword evidence="1" id="KW-0808">Transferase</keyword>
<comment type="caution">
    <text evidence="1">The sequence shown here is derived from an EMBL/GenBank/DDBJ whole genome shotgun (WGS) entry which is preliminary data.</text>
</comment>
<keyword evidence="1" id="KW-0548">Nucleotidyltransferase</keyword>
<evidence type="ECO:0000313" key="1">
    <source>
        <dbReference type="EMBL" id="KAL2486949.1"/>
    </source>
</evidence>
<dbReference type="GO" id="GO:0003964">
    <property type="term" value="F:RNA-directed DNA polymerase activity"/>
    <property type="evidence" value="ECO:0007669"/>
    <property type="project" value="UniProtKB-KW"/>
</dbReference>
<organism evidence="1 2">
    <name type="scientific">Abeliophyllum distichum</name>
    <dbReference type="NCBI Taxonomy" id="126358"/>
    <lineage>
        <taxon>Eukaryota</taxon>
        <taxon>Viridiplantae</taxon>
        <taxon>Streptophyta</taxon>
        <taxon>Embryophyta</taxon>
        <taxon>Tracheophyta</taxon>
        <taxon>Spermatophyta</taxon>
        <taxon>Magnoliopsida</taxon>
        <taxon>eudicotyledons</taxon>
        <taxon>Gunneridae</taxon>
        <taxon>Pentapetalae</taxon>
        <taxon>asterids</taxon>
        <taxon>lamiids</taxon>
        <taxon>Lamiales</taxon>
        <taxon>Oleaceae</taxon>
        <taxon>Forsythieae</taxon>
        <taxon>Abeliophyllum</taxon>
    </lineage>
</organism>
<accession>A0ABD1REV1</accession>
<dbReference type="Proteomes" id="UP001604336">
    <property type="component" value="Unassembled WGS sequence"/>
</dbReference>
<keyword evidence="1" id="KW-0695">RNA-directed DNA polymerase</keyword>